<organism evidence="1 2">
    <name type="scientific">Collimonas rhizosphaerae</name>
    <dbReference type="NCBI Taxonomy" id="3126357"/>
    <lineage>
        <taxon>Bacteria</taxon>
        <taxon>Pseudomonadati</taxon>
        <taxon>Pseudomonadota</taxon>
        <taxon>Betaproteobacteria</taxon>
        <taxon>Burkholderiales</taxon>
        <taxon>Oxalobacteraceae</taxon>
        <taxon>Collimonas</taxon>
    </lineage>
</organism>
<accession>A0ABU9PYN2</accession>
<dbReference type="Proteomes" id="UP001495910">
    <property type="component" value="Unassembled WGS sequence"/>
</dbReference>
<comment type="caution">
    <text evidence="1">The sequence shown here is derived from an EMBL/GenBank/DDBJ whole genome shotgun (WGS) entry which is preliminary data.</text>
</comment>
<keyword evidence="2" id="KW-1185">Reference proteome</keyword>
<sequence>MSPFFAPIACIVKNIKKSKRLRKRLLSTKIDRKSGRGRYFGAAQAKIKDARRQMKIPHPGEATSLRPASEPISVIERSLTLKAMLAAVIY</sequence>
<dbReference type="RefSeq" id="WP_342830358.1">
    <property type="nucleotide sequence ID" value="NZ_JBANDC010000011.1"/>
</dbReference>
<gene>
    <name evidence="1" type="ORF">V8G57_16985</name>
</gene>
<name>A0ABU9PYN2_9BURK</name>
<protein>
    <submittedName>
        <fullName evidence="1">Uncharacterized protein</fullName>
    </submittedName>
</protein>
<proteinExistence type="predicted"/>
<reference evidence="1 2" key="1">
    <citation type="submission" date="2024-02" db="EMBL/GenBank/DDBJ databases">
        <title>Draft genome sequence of Collimonas sp. strain H4R21, an effective mineral-weathering bacterial strain isolated from the beech rhizosphere.</title>
        <authorList>
            <person name="Morin E."/>
            <person name="Uroz S."/>
            <person name="Leveau J.H.J."/>
            <person name="Kumar R."/>
            <person name="Rey M.W."/>
            <person name="Pham J."/>
        </authorList>
    </citation>
    <scope>NUCLEOTIDE SEQUENCE [LARGE SCALE GENOMIC DNA]</scope>
    <source>
        <strain evidence="1 2">H4R21</strain>
    </source>
</reference>
<evidence type="ECO:0000313" key="1">
    <source>
        <dbReference type="EMBL" id="MEM4989090.1"/>
    </source>
</evidence>
<evidence type="ECO:0000313" key="2">
    <source>
        <dbReference type="Proteomes" id="UP001495910"/>
    </source>
</evidence>
<dbReference type="EMBL" id="JBANDC010000011">
    <property type="protein sequence ID" value="MEM4989090.1"/>
    <property type="molecule type" value="Genomic_DNA"/>
</dbReference>